<feature type="compositionally biased region" description="Basic and acidic residues" evidence="1">
    <location>
        <begin position="12"/>
        <end position="21"/>
    </location>
</feature>
<protein>
    <submittedName>
        <fullName evidence="2">4-coumarate--CoA ligase-like 5</fullName>
    </submittedName>
</protein>
<evidence type="ECO:0000313" key="3">
    <source>
        <dbReference type="Proteomes" id="UP000634136"/>
    </source>
</evidence>
<feature type="region of interest" description="Disordered" evidence="1">
    <location>
        <begin position="1"/>
        <end position="21"/>
    </location>
</feature>
<evidence type="ECO:0000313" key="2">
    <source>
        <dbReference type="EMBL" id="KAF7836046.1"/>
    </source>
</evidence>
<keyword evidence="2" id="KW-0436">Ligase</keyword>
<gene>
    <name evidence="2" type="ORF">G2W53_010905</name>
</gene>
<dbReference type="Proteomes" id="UP000634136">
    <property type="component" value="Unassembled WGS sequence"/>
</dbReference>
<comment type="caution">
    <text evidence="2">The sequence shown here is derived from an EMBL/GenBank/DDBJ whole genome shotgun (WGS) entry which is preliminary data.</text>
</comment>
<proteinExistence type="predicted"/>
<dbReference type="OrthoDB" id="10253869at2759"/>
<evidence type="ECO:0000256" key="1">
    <source>
        <dbReference type="SAM" id="MobiDB-lite"/>
    </source>
</evidence>
<organism evidence="2 3">
    <name type="scientific">Senna tora</name>
    <dbReference type="NCBI Taxonomy" id="362788"/>
    <lineage>
        <taxon>Eukaryota</taxon>
        <taxon>Viridiplantae</taxon>
        <taxon>Streptophyta</taxon>
        <taxon>Embryophyta</taxon>
        <taxon>Tracheophyta</taxon>
        <taxon>Spermatophyta</taxon>
        <taxon>Magnoliopsida</taxon>
        <taxon>eudicotyledons</taxon>
        <taxon>Gunneridae</taxon>
        <taxon>Pentapetalae</taxon>
        <taxon>rosids</taxon>
        <taxon>fabids</taxon>
        <taxon>Fabales</taxon>
        <taxon>Fabaceae</taxon>
        <taxon>Caesalpinioideae</taxon>
        <taxon>Cassia clade</taxon>
        <taxon>Senna</taxon>
    </lineage>
</organism>
<sequence length="158" mass="17632">MKSHVGHSNRGGRSERFKVKGTRSEPIDVVAGRFIGILKRNGIEIWNPPIRERHVEDGAKAKYALSSLHSVLSRGAPLSKEVIEGFVDKYPNVTILQGYGLRSLPESEQPRTLWRRVEGTGRPVSYRPARRPKLWTLKPEKLCRLIGLVSSGSEGPPS</sequence>
<dbReference type="Gene3D" id="3.40.50.980">
    <property type="match status" value="1"/>
</dbReference>
<dbReference type="SUPFAM" id="SSF56801">
    <property type="entry name" value="Acetyl-CoA synthetase-like"/>
    <property type="match status" value="1"/>
</dbReference>
<name>A0A834X0S4_9FABA</name>
<dbReference type="GO" id="GO:0016874">
    <property type="term" value="F:ligase activity"/>
    <property type="evidence" value="ECO:0007669"/>
    <property type="project" value="UniProtKB-KW"/>
</dbReference>
<accession>A0A834X0S4</accession>
<dbReference type="EMBL" id="JAAIUW010000004">
    <property type="protein sequence ID" value="KAF7836046.1"/>
    <property type="molecule type" value="Genomic_DNA"/>
</dbReference>
<dbReference type="AlphaFoldDB" id="A0A834X0S4"/>
<reference evidence="2" key="1">
    <citation type="submission" date="2020-09" db="EMBL/GenBank/DDBJ databases">
        <title>Genome-Enabled Discovery of Anthraquinone Biosynthesis in Senna tora.</title>
        <authorList>
            <person name="Kang S.-H."/>
            <person name="Pandey R.P."/>
            <person name="Lee C.-M."/>
            <person name="Sim J.-S."/>
            <person name="Jeong J.-T."/>
            <person name="Choi B.-S."/>
            <person name="Jung M."/>
            <person name="Ginzburg D."/>
            <person name="Zhao K."/>
            <person name="Won S.Y."/>
            <person name="Oh T.-J."/>
            <person name="Yu Y."/>
            <person name="Kim N.-H."/>
            <person name="Lee O.R."/>
            <person name="Lee T.-H."/>
            <person name="Bashyal P."/>
            <person name="Kim T.-S."/>
            <person name="Lee W.-H."/>
            <person name="Kawkins C."/>
            <person name="Kim C.-K."/>
            <person name="Kim J.S."/>
            <person name="Ahn B.O."/>
            <person name="Rhee S.Y."/>
            <person name="Sohng J.K."/>
        </authorList>
    </citation>
    <scope>NUCLEOTIDE SEQUENCE</scope>
    <source>
        <tissue evidence="2">Leaf</tissue>
    </source>
</reference>
<keyword evidence="3" id="KW-1185">Reference proteome</keyword>